<evidence type="ECO:0000313" key="2">
    <source>
        <dbReference type="Proteomes" id="UP000199754"/>
    </source>
</evidence>
<evidence type="ECO:0008006" key="3">
    <source>
        <dbReference type="Google" id="ProtNLM"/>
    </source>
</evidence>
<dbReference type="Pfam" id="PF10994">
    <property type="entry name" value="DUF2817"/>
    <property type="match status" value="2"/>
</dbReference>
<dbReference type="KEGG" id="spse:SULPSESMR1_02810"/>
<dbReference type="RefSeq" id="WP_162791904.1">
    <property type="nucleotide sequence ID" value="NZ_CP022415.1"/>
</dbReference>
<proteinExistence type="predicted"/>
<dbReference type="Gene3D" id="3.40.630.10">
    <property type="entry name" value="Zn peptidases"/>
    <property type="match status" value="1"/>
</dbReference>
<gene>
    <name evidence="1" type="ORF">SULPSESMR1_02810</name>
</gene>
<dbReference type="CDD" id="cd06233">
    <property type="entry name" value="M14-like"/>
    <property type="match status" value="1"/>
</dbReference>
<dbReference type="AlphaFoldDB" id="A0A221K406"/>
<organism evidence="1 2">
    <name type="scientific">Pseudosulfitobacter pseudonitzschiae</name>
    <dbReference type="NCBI Taxonomy" id="1402135"/>
    <lineage>
        <taxon>Bacteria</taxon>
        <taxon>Pseudomonadati</taxon>
        <taxon>Pseudomonadota</taxon>
        <taxon>Alphaproteobacteria</taxon>
        <taxon>Rhodobacterales</taxon>
        <taxon>Roseobacteraceae</taxon>
        <taxon>Pseudosulfitobacter</taxon>
    </lineage>
</organism>
<dbReference type="Proteomes" id="UP000199754">
    <property type="component" value="Chromosome"/>
</dbReference>
<protein>
    <recommendedName>
        <fullName evidence="3">GAF domain-containing protein</fullName>
    </recommendedName>
</protein>
<name>A0A221K406_9RHOB</name>
<dbReference type="EMBL" id="CP022415">
    <property type="protein sequence ID" value="ASM73600.1"/>
    <property type="molecule type" value="Genomic_DNA"/>
</dbReference>
<dbReference type="InterPro" id="IPR021259">
    <property type="entry name" value="DUF2817"/>
</dbReference>
<sequence length="509" mass="56040">MPDAVNSFSATYAIARQRFLDAAKRKGLEHTAVMHPVQDPLLPRAVVDIVRIGSRDARKVLFVTSGVHGTELTAGSGVQLQLIDIFADALPQDCAMVLVHAVNAVGCARLSRTDENNVDPNRNMVASFDDLPWNDSYDDLHADLCPVHWALDAEVRDRGVRDYIAKNGDAALVQNVLKGQHSHPEGLFFGGTSESWTVANLTDIVKDHGQGAQQLGIVDLHTGVGPYGFGEVMRMDRAPLAGSEWEKIGNLVCDVLDRVEAERPPLKIIMEYGTYPFDRVLTNLRADNWLRHHGSVHTPQGRKIKIDLQNALFADDPKWLEDVSRQGIDVCQMALDEMNEVDDALQAFEKTIAGATTPDAIFQHLEAVAQQHVGVKLFTVMDYVASRNMGRRCYTNNPESYPASGWIALCDNNWFDCVIRNHQTYVANDIDQIAQDFADADLIASLGCGAIVNLPLLQNGQVIATVNLLNRAGHFNNQKLADAHRVLLPLARMAYLASSTLAPQTLPTE</sequence>
<keyword evidence="2" id="KW-1185">Reference proteome</keyword>
<dbReference type="SUPFAM" id="SSF55781">
    <property type="entry name" value="GAF domain-like"/>
    <property type="match status" value="1"/>
</dbReference>
<accession>A0A221K406</accession>
<dbReference type="InterPro" id="IPR029016">
    <property type="entry name" value="GAF-like_dom_sf"/>
</dbReference>
<reference evidence="1 2" key="1">
    <citation type="submission" date="2017-07" db="EMBL/GenBank/DDBJ databases">
        <title>Genome Sequence of Sulfitobacter pseudonitzschiae Strain SMR1 Isolated from a culture of the Diatom Skeletonema marinoi.</title>
        <authorList>
            <person name="Topel M."/>
            <person name="Pinder M.I.M."/>
            <person name="Johansson O.N."/>
            <person name="Kourtchenko O."/>
            <person name="Godhe A."/>
            <person name="Clarke A.K."/>
        </authorList>
    </citation>
    <scope>NUCLEOTIDE SEQUENCE [LARGE SCALE GENOMIC DNA]</scope>
    <source>
        <strain evidence="1 2">SMR1</strain>
    </source>
</reference>
<dbReference type="SUPFAM" id="SSF53187">
    <property type="entry name" value="Zn-dependent exopeptidases"/>
    <property type="match status" value="1"/>
</dbReference>
<dbReference type="Gene3D" id="3.30.450.40">
    <property type="match status" value="1"/>
</dbReference>
<evidence type="ECO:0000313" key="1">
    <source>
        <dbReference type="EMBL" id="ASM73600.1"/>
    </source>
</evidence>